<dbReference type="InterPro" id="IPR021460">
    <property type="entry name" value="DUF3112"/>
</dbReference>
<evidence type="ECO:0000313" key="3">
    <source>
        <dbReference type="EMBL" id="CEP21396.1"/>
    </source>
</evidence>
<proteinExistence type="predicted"/>
<feature type="compositionally biased region" description="Basic and acidic residues" evidence="1">
    <location>
        <begin position="540"/>
        <end position="549"/>
    </location>
</feature>
<feature type="transmembrane region" description="Helical" evidence="2">
    <location>
        <begin position="258"/>
        <end position="278"/>
    </location>
</feature>
<feature type="transmembrane region" description="Helical" evidence="2">
    <location>
        <begin position="224"/>
        <end position="246"/>
    </location>
</feature>
<keyword evidence="2" id="KW-1133">Transmembrane helix</keyword>
<keyword evidence="2" id="KW-0472">Membrane</keyword>
<dbReference type="EMBL" id="CDQK01000002">
    <property type="protein sequence ID" value="CEP21396.1"/>
    <property type="molecule type" value="Genomic_DNA"/>
</dbReference>
<feature type="transmembrane region" description="Helical" evidence="2">
    <location>
        <begin position="438"/>
        <end position="456"/>
    </location>
</feature>
<dbReference type="PANTHER" id="PTHR35184:SF1">
    <property type="entry name" value="INTEGRAL MEMBRANE PROTEIN"/>
    <property type="match status" value="1"/>
</dbReference>
<keyword evidence="2" id="KW-0812">Transmembrane</keyword>
<evidence type="ECO:0000256" key="1">
    <source>
        <dbReference type="SAM" id="MobiDB-lite"/>
    </source>
</evidence>
<gene>
    <name evidence="3" type="primary">AQR1</name>
    <name evidence="3" type="ORF">BN1211_1485</name>
</gene>
<dbReference type="AlphaFoldDB" id="A0A0H5C178"/>
<feature type="transmembrane region" description="Helical" evidence="2">
    <location>
        <begin position="338"/>
        <end position="362"/>
    </location>
</feature>
<feature type="transmembrane region" description="Helical" evidence="2">
    <location>
        <begin position="476"/>
        <end position="495"/>
    </location>
</feature>
<dbReference type="PANTHER" id="PTHR35184">
    <property type="entry name" value="YALI0C10208P"/>
    <property type="match status" value="1"/>
</dbReference>
<feature type="transmembrane region" description="Helical" evidence="2">
    <location>
        <begin position="197"/>
        <end position="215"/>
    </location>
</feature>
<accession>A0A0H5C178</accession>
<dbReference type="Proteomes" id="UP000038830">
    <property type="component" value="Unassembled WGS sequence"/>
</dbReference>
<feature type="region of interest" description="Disordered" evidence="1">
    <location>
        <begin position="514"/>
        <end position="549"/>
    </location>
</feature>
<evidence type="ECO:0000256" key="2">
    <source>
        <dbReference type="SAM" id="Phobius"/>
    </source>
</evidence>
<organism evidence="3 4">
    <name type="scientific">Cyberlindnera jadinii (strain ATCC 18201 / CBS 1600 / BCRC 20928 / JCM 3617 / NBRC 0987 / NRRL Y-1542)</name>
    <name type="common">Torula yeast</name>
    <name type="synonym">Candida utilis</name>
    <dbReference type="NCBI Taxonomy" id="983966"/>
    <lineage>
        <taxon>Eukaryota</taxon>
        <taxon>Fungi</taxon>
        <taxon>Dikarya</taxon>
        <taxon>Ascomycota</taxon>
        <taxon>Saccharomycotina</taxon>
        <taxon>Saccharomycetes</taxon>
        <taxon>Phaffomycetales</taxon>
        <taxon>Phaffomycetaceae</taxon>
        <taxon>Cyberlindnera</taxon>
    </lineage>
</organism>
<protein>
    <submittedName>
        <fullName evidence="3">AQR1 protein</fullName>
    </submittedName>
</protein>
<sequence length="549" mass="61133">MDSQTIGALLESMNSTQIINTLESLQASGYNLSSVDVPAVISQLNVTQVEGVLASNSTVVNGLLTSLKPAQLLTMIASFQNVTSTLFLAAKAADNEQVAQAYEEQGTTLVTLLMNKVSTVFTDSQLLGLFKIMTNGAAYGTGSMKLMSMAKDLIKGFFGGSMPAGVEVPSRLESLVRAKQPAIFGDYPTNSDVAPSAVFLSIFAIITMFHTGLFIKNYTLGHKFFVSLGLAFYSLMRTLSFILRLAWAKHFLNLDLGLTATIFLVLCIIFLPSLNLILAQRYFTWKHPLYGSHKVFKALMYVIYALVVGVVVMTIVAAAVQTIYLLSEHHFNMTKQVIQASSILITIYSVIAAVLVFLSFVIPPTKKDQEIITYQPYWIKSFKWNYFVPKGTAQREEQLITEDQRHAVRIINSSEYHYETTHNAEEHQSEHRLHHNSSIFIISFTTVLLLIINLFRTVSTFIDQYHEHQSWIFDHTVMYVMFGALEVIINATYIVGRIDLRFYKPDSLKNVVLQSSSSSDSNIPETKSADGVSEGSSIQHDTERATDAN</sequence>
<evidence type="ECO:0000313" key="4">
    <source>
        <dbReference type="Proteomes" id="UP000038830"/>
    </source>
</evidence>
<name>A0A0H5C178_CYBJN</name>
<reference evidence="4" key="1">
    <citation type="journal article" date="2015" name="J. Biotechnol.">
        <title>The structure of the Cyberlindnera jadinii genome and its relation to Candida utilis analyzed by the occurrence of single nucleotide polymorphisms.</title>
        <authorList>
            <person name="Rupp O."/>
            <person name="Brinkrolf K."/>
            <person name="Buerth C."/>
            <person name="Kunigo M."/>
            <person name="Schneider J."/>
            <person name="Jaenicke S."/>
            <person name="Goesmann A."/>
            <person name="Puehler A."/>
            <person name="Jaeger K.-E."/>
            <person name="Ernst J.F."/>
        </authorList>
    </citation>
    <scope>NUCLEOTIDE SEQUENCE [LARGE SCALE GENOMIC DNA]</scope>
    <source>
        <strain evidence="4">ATCC 18201 / CBS 1600 / BCRC 20928 / JCM 3617 / NBRC 0987 / NRRL Y-1542</strain>
    </source>
</reference>
<feature type="transmembrane region" description="Helical" evidence="2">
    <location>
        <begin position="299"/>
        <end position="326"/>
    </location>
</feature>
<dbReference type="Pfam" id="PF11309">
    <property type="entry name" value="DUF3112"/>
    <property type="match status" value="1"/>
</dbReference>